<feature type="region of interest" description="Disordered" evidence="6">
    <location>
        <begin position="356"/>
        <end position="376"/>
    </location>
</feature>
<evidence type="ECO:0000256" key="4">
    <source>
        <dbReference type="ARBA" id="ARBA00023002"/>
    </source>
</evidence>
<dbReference type="PANTHER" id="PTHR13789:SF318">
    <property type="entry name" value="GERANYLGERANYL DIPHOSPHATE REDUCTASE"/>
    <property type="match status" value="1"/>
</dbReference>
<keyword evidence="2" id="KW-0285">Flavoprotein</keyword>
<reference evidence="8" key="1">
    <citation type="submission" date="2018-05" db="EMBL/GenBank/DDBJ databases">
        <authorList>
            <person name="Lanie J.A."/>
            <person name="Ng W.-L."/>
            <person name="Kazmierczak K.M."/>
            <person name="Andrzejewski T.M."/>
            <person name="Davidsen T.M."/>
            <person name="Wayne K.J."/>
            <person name="Tettelin H."/>
            <person name="Glass J.I."/>
            <person name="Rusch D."/>
            <person name="Podicherti R."/>
            <person name="Tsui H.-C.T."/>
            <person name="Winkler M.E."/>
        </authorList>
    </citation>
    <scope>NUCLEOTIDE SEQUENCE</scope>
</reference>
<organism evidence="8">
    <name type="scientific">marine metagenome</name>
    <dbReference type="NCBI Taxonomy" id="408172"/>
    <lineage>
        <taxon>unclassified sequences</taxon>
        <taxon>metagenomes</taxon>
        <taxon>ecological metagenomes</taxon>
    </lineage>
</organism>
<dbReference type="AlphaFoldDB" id="A0A381QES3"/>
<evidence type="ECO:0000256" key="1">
    <source>
        <dbReference type="ARBA" id="ARBA00001974"/>
    </source>
</evidence>
<comment type="cofactor">
    <cofactor evidence="1">
        <name>FAD</name>
        <dbReference type="ChEBI" id="CHEBI:57692"/>
    </cofactor>
</comment>
<feature type="non-terminal residue" evidence="8">
    <location>
        <position position="1"/>
    </location>
</feature>
<feature type="domain" description="FAD-binding" evidence="7">
    <location>
        <begin position="9"/>
        <end position="353"/>
    </location>
</feature>
<evidence type="ECO:0000259" key="7">
    <source>
        <dbReference type="Pfam" id="PF01494"/>
    </source>
</evidence>
<dbReference type="Gene3D" id="3.50.50.60">
    <property type="entry name" value="FAD/NAD(P)-binding domain"/>
    <property type="match status" value="1"/>
</dbReference>
<sequence>VLTLKEKRIAIIGAGIGGMTAAVALANKGIDVSVFEQAPELSEVGAGITITPNATKGLIHLGLDEEIKKVGMAHTQQGVRHFKTGDMIVPLERGEKMLEKYGAYQLQAHRADVHNVLIDKFAFNHADSIYVDHQLTDLKEKADTVELIFSNGQIYEFDFVIGADGNRSVVRKIIIGDDDPKFAGYVAWRGLVPTKDLSENDFDECGSSAFIAPGRVFARYLVRNAELYNYVAFLATEQWAEEGWSIPSEVDIVLDIFSDYNQQVKNIISATPPEELFKWGIFTREPVFKWSTDKITLLGDAAHPIEPFMGQGASLAIEDGVVLGRIIASASGTQEIISRYESSRIERAHFVTEHSKKAGQRFTGSEPDKYSKKDHKNEEELGLFHYDPGSVIV</sequence>
<keyword evidence="5" id="KW-0503">Monooxygenase</keyword>
<dbReference type="SUPFAM" id="SSF54373">
    <property type="entry name" value="FAD-linked reductases, C-terminal domain"/>
    <property type="match status" value="1"/>
</dbReference>
<dbReference type="PRINTS" id="PR00420">
    <property type="entry name" value="RNGMNOXGNASE"/>
</dbReference>
<dbReference type="SUPFAM" id="SSF51905">
    <property type="entry name" value="FAD/NAD(P)-binding domain"/>
    <property type="match status" value="1"/>
</dbReference>
<dbReference type="InterPro" id="IPR050493">
    <property type="entry name" value="FAD-dep_Monooxygenase_BioMet"/>
</dbReference>
<gene>
    <name evidence="8" type="ORF">METZ01_LOCUS30322</name>
</gene>
<protein>
    <recommendedName>
        <fullName evidence="7">FAD-binding domain-containing protein</fullName>
    </recommendedName>
</protein>
<evidence type="ECO:0000313" key="8">
    <source>
        <dbReference type="EMBL" id="SUZ77468.1"/>
    </source>
</evidence>
<evidence type="ECO:0000256" key="6">
    <source>
        <dbReference type="SAM" id="MobiDB-lite"/>
    </source>
</evidence>
<dbReference type="GO" id="GO:0004497">
    <property type="term" value="F:monooxygenase activity"/>
    <property type="evidence" value="ECO:0007669"/>
    <property type="project" value="UniProtKB-KW"/>
</dbReference>
<proteinExistence type="predicted"/>
<keyword evidence="3" id="KW-0274">FAD</keyword>
<dbReference type="InterPro" id="IPR002938">
    <property type="entry name" value="FAD-bd"/>
</dbReference>
<dbReference type="Pfam" id="PF01494">
    <property type="entry name" value="FAD_binding_3"/>
    <property type="match status" value="1"/>
</dbReference>
<accession>A0A381QES3</accession>
<evidence type="ECO:0000256" key="3">
    <source>
        <dbReference type="ARBA" id="ARBA00022827"/>
    </source>
</evidence>
<name>A0A381QES3_9ZZZZ</name>
<feature type="compositionally biased region" description="Basic and acidic residues" evidence="6">
    <location>
        <begin position="366"/>
        <end position="376"/>
    </location>
</feature>
<evidence type="ECO:0000256" key="5">
    <source>
        <dbReference type="ARBA" id="ARBA00023033"/>
    </source>
</evidence>
<dbReference type="InterPro" id="IPR036188">
    <property type="entry name" value="FAD/NAD-bd_sf"/>
</dbReference>
<dbReference type="EMBL" id="UINC01001317">
    <property type="protein sequence ID" value="SUZ77468.1"/>
    <property type="molecule type" value="Genomic_DNA"/>
</dbReference>
<evidence type="ECO:0000256" key="2">
    <source>
        <dbReference type="ARBA" id="ARBA00022630"/>
    </source>
</evidence>
<keyword evidence="4" id="KW-0560">Oxidoreductase</keyword>
<dbReference type="GO" id="GO:0071949">
    <property type="term" value="F:FAD binding"/>
    <property type="evidence" value="ECO:0007669"/>
    <property type="project" value="InterPro"/>
</dbReference>
<dbReference type="PANTHER" id="PTHR13789">
    <property type="entry name" value="MONOOXYGENASE"/>
    <property type="match status" value="1"/>
</dbReference>